<dbReference type="InterPro" id="IPR051323">
    <property type="entry name" value="AtsK-like"/>
</dbReference>
<dbReference type="PANTHER" id="PTHR30468:SF1">
    <property type="entry name" value="ALPHA-KETOGLUTARATE-DEPENDENT SULFONATE DIOXYGENASE"/>
    <property type="match status" value="1"/>
</dbReference>
<dbReference type="RefSeq" id="XP_007915055.1">
    <property type="nucleotide sequence ID" value="XM_007916864.1"/>
</dbReference>
<evidence type="ECO:0000256" key="6">
    <source>
        <dbReference type="ARBA" id="ARBA00023004"/>
    </source>
</evidence>
<gene>
    <name evidence="8" type="ORF">UCRPA7_4326</name>
</gene>
<evidence type="ECO:0000256" key="3">
    <source>
        <dbReference type="ARBA" id="ARBA00022723"/>
    </source>
</evidence>
<dbReference type="OrthoDB" id="10257314at2759"/>
<keyword evidence="3" id="KW-0479">Metal-binding</keyword>
<dbReference type="Pfam" id="PF02668">
    <property type="entry name" value="TauD"/>
    <property type="match status" value="1"/>
</dbReference>
<dbReference type="eggNOG" id="ENOG502QT05">
    <property type="taxonomic scope" value="Eukaryota"/>
</dbReference>
<dbReference type="AlphaFoldDB" id="R8BLL9"/>
<keyword evidence="9" id="KW-1185">Reference proteome</keyword>
<name>R8BLL9_PHAM7</name>
<dbReference type="SUPFAM" id="SSF51197">
    <property type="entry name" value="Clavaminate synthase-like"/>
    <property type="match status" value="1"/>
</dbReference>
<keyword evidence="6" id="KW-0408">Iron</keyword>
<protein>
    <submittedName>
        <fullName evidence="8">Putative alpha-ketoglutarate-dependent taurine dioxygenase protein</fullName>
    </submittedName>
</protein>
<accession>R8BLL9</accession>
<dbReference type="GeneID" id="19324766"/>
<dbReference type="GO" id="GO:0016706">
    <property type="term" value="F:2-oxoglutarate-dependent dioxygenase activity"/>
    <property type="evidence" value="ECO:0007669"/>
    <property type="project" value="TreeGrafter"/>
</dbReference>
<reference evidence="9" key="1">
    <citation type="journal article" date="2013" name="Genome Announc.">
        <title>Draft genome sequence of the ascomycete Phaeoacremonium aleophilum strain UCR-PA7, a causal agent of the esca disease complex in grapevines.</title>
        <authorList>
            <person name="Blanco-Ulate B."/>
            <person name="Rolshausen P."/>
            <person name="Cantu D."/>
        </authorList>
    </citation>
    <scope>NUCLEOTIDE SEQUENCE [LARGE SCALE GENOMIC DNA]</scope>
    <source>
        <strain evidence="9">UCR-PA7</strain>
    </source>
</reference>
<dbReference type="EMBL" id="KB933101">
    <property type="protein sequence ID" value="EOO00232.1"/>
    <property type="molecule type" value="Genomic_DNA"/>
</dbReference>
<feature type="domain" description="TauD/TfdA-like" evidence="7">
    <location>
        <begin position="64"/>
        <end position="338"/>
    </location>
</feature>
<proteinExistence type="inferred from homology"/>
<dbReference type="InterPro" id="IPR042098">
    <property type="entry name" value="TauD-like_sf"/>
</dbReference>
<dbReference type="KEGG" id="tmn:UCRPA7_4326"/>
<evidence type="ECO:0000259" key="7">
    <source>
        <dbReference type="Pfam" id="PF02668"/>
    </source>
</evidence>
<evidence type="ECO:0000256" key="2">
    <source>
        <dbReference type="ARBA" id="ARBA00005896"/>
    </source>
</evidence>
<comment type="similarity">
    <text evidence="2">Belongs to the TfdA dioxygenase family.</text>
</comment>
<dbReference type="HOGENOM" id="CLU_036005_0_0_1"/>
<keyword evidence="5" id="KW-0560">Oxidoreductase</keyword>
<comment type="cofactor">
    <cofactor evidence="1">
        <name>Fe(2+)</name>
        <dbReference type="ChEBI" id="CHEBI:29033"/>
    </cofactor>
</comment>
<dbReference type="Gene3D" id="3.60.130.10">
    <property type="entry name" value="Clavaminate synthase-like"/>
    <property type="match status" value="1"/>
</dbReference>
<evidence type="ECO:0000256" key="4">
    <source>
        <dbReference type="ARBA" id="ARBA00022964"/>
    </source>
</evidence>
<evidence type="ECO:0000313" key="8">
    <source>
        <dbReference type="EMBL" id="EOO00232.1"/>
    </source>
</evidence>
<keyword evidence="4 8" id="KW-0223">Dioxygenase</keyword>
<organism evidence="8 9">
    <name type="scientific">Phaeoacremonium minimum (strain UCR-PA7)</name>
    <name type="common">Esca disease fungus</name>
    <name type="synonym">Togninia minima</name>
    <dbReference type="NCBI Taxonomy" id="1286976"/>
    <lineage>
        <taxon>Eukaryota</taxon>
        <taxon>Fungi</taxon>
        <taxon>Dikarya</taxon>
        <taxon>Ascomycota</taxon>
        <taxon>Pezizomycotina</taxon>
        <taxon>Sordariomycetes</taxon>
        <taxon>Sordariomycetidae</taxon>
        <taxon>Togniniales</taxon>
        <taxon>Togniniaceae</taxon>
        <taxon>Phaeoacremonium</taxon>
    </lineage>
</organism>
<dbReference type="InterPro" id="IPR003819">
    <property type="entry name" value="TauD/TfdA-like"/>
</dbReference>
<dbReference type="PANTHER" id="PTHR30468">
    <property type="entry name" value="ALPHA-KETOGLUTARATE-DEPENDENT SULFONATE DIOXYGENASE"/>
    <property type="match status" value="1"/>
</dbReference>
<sequence length="368" mass="41288">MIAKVPTPEPEVANGKGNGPLYPDYLPHYDPLEQVVPVGPFEHEDPGHRADPALPNLLKNATKVSDLSPHCGTELLGVQLSELSNAGLDELALLCAKRGCLVFRNQDFTNLGFEKQKQIASYFGPLHKHGWMPHPKNGPEEFVIVYDSKDDLRIRKSWARKSPIQFHVDQSPETQPPGATFFCMLESPTGPGGDTIISSMTRAFQRLSPSFRKRLEGLRAVHTTAKPMERELRDNGANANLRRGITKSIHPVVTVHPVTKEKALFVNSSYTQSIVGWDDDESDYMLKFLFDHINRGQDFCCRVRYEPGTVVIWDQRVTQHSQTLDYAPGDRRHAFRLTPLANIPIPSLIEEDDGECAKDEGRVMLNLC</sequence>
<evidence type="ECO:0000313" key="9">
    <source>
        <dbReference type="Proteomes" id="UP000014074"/>
    </source>
</evidence>
<dbReference type="GO" id="GO:0005737">
    <property type="term" value="C:cytoplasm"/>
    <property type="evidence" value="ECO:0007669"/>
    <property type="project" value="TreeGrafter"/>
</dbReference>
<dbReference type="Proteomes" id="UP000014074">
    <property type="component" value="Unassembled WGS sequence"/>
</dbReference>
<evidence type="ECO:0000256" key="1">
    <source>
        <dbReference type="ARBA" id="ARBA00001954"/>
    </source>
</evidence>
<evidence type="ECO:0000256" key="5">
    <source>
        <dbReference type="ARBA" id="ARBA00023002"/>
    </source>
</evidence>
<dbReference type="GO" id="GO:0046872">
    <property type="term" value="F:metal ion binding"/>
    <property type="evidence" value="ECO:0007669"/>
    <property type="project" value="UniProtKB-KW"/>
</dbReference>